<dbReference type="EMBL" id="JABWGV010000001">
    <property type="protein sequence ID" value="NVD43624.1"/>
    <property type="molecule type" value="Genomic_DNA"/>
</dbReference>
<feature type="domain" description="SnoaL-like" evidence="1">
    <location>
        <begin position="2"/>
        <end position="92"/>
    </location>
</feature>
<reference evidence="2 3" key="1">
    <citation type="submission" date="2020-06" db="EMBL/GenBank/DDBJ databases">
        <title>Altererythrobacter sp. HHU K3-1.</title>
        <authorList>
            <person name="Zhang D."/>
            <person name="Xue H."/>
        </authorList>
    </citation>
    <scope>NUCLEOTIDE SEQUENCE [LARGE SCALE GENOMIC DNA]</scope>
    <source>
        <strain evidence="2 3">HHU K3-1</strain>
    </source>
</reference>
<name>A0A850GVS2_9SPHN</name>
<evidence type="ECO:0000259" key="1">
    <source>
        <dbReference type="Pfam" id="PF12680"/>
    </source>
</evidence>
<sequence length="137" mass="15632">MSAVNARDVTTATDLLSEDCRMVDSSGDWIEGRAEIGRVMQRFMEIEPDFRITIDDISRRGHDLLLRGHAQARDPQIAKDTLWMARTEGGLISHWQSYGPSQRNHVMRALMPDEVHCEPIEHATRKEQSGPLVHQRS</sequence>
<protein>
    <submittedName>
        <fullName evidence="2">Nuclear transport factor 2 family protein</fullName>
    </submittedName>
</protein>
<dbReference type="InterPro" id="IPR037401">
    <property type="entry name" value="SnoaL-like"/>
</dbReference>
<dbReference type="Pfam" id="PF12680">
    <property type="entry name" value="SnoaL_2"/>
    <property type="match status" value="1"/>
</dbReference>
<dbReference type="Gene3D" id="3.10.450.50">
    <property type="match status" value="1"/>
</dbReference>
<accession>A0A850GVS2</accession>
<gene>
    <name evidence="2" type="ORF">HUV48_01160</name>
</gene>
<evidence type="ECO:0000313" key="3">
    <source>
        <dbReference type="Proteomes" id="UP000561438"/>
    </source>
</evidence>
<dbReference type="SUPFAM" id="SSF54427">
    <property type="entry name" value="NTF2-like"/>
    <property type="match status" value="1"/>
</dbReference>
<comment type="caution">
    <text evidence="2">The sequence shown here is derived from an EMBL/GenBank/DDBJ whole genome shotgun (WGS) entry which is preliminary data.</text>
</comment>
<organism evidence="2 3">
    <name type="scientific">Qipengyuania atrilutea</name>
    <dbReference type="NCBI Taxonomy" id="2744473"/>
    <lineage>
        <taxon>Bacteria</taxon>
        <taxon>Pseudomonadati</taxon>
        <taxon>Pseudomonadota</taxon>
        <taxon>Alphaproteobacteria</taxon>
        <taxon>Sphingomonadales</taxon>
        <taxon>Erythrobacteraceae</taxon>
        <taxon>Qipengyuania</taxon>
    </lineage>
</organism>
<evidence type="ECO:0000313" key="2">
    <source>
        <dbReference type="EMBL" id="NVD43624.1"/>
    </source>
</evidence>
<dbReference type="AlphaFoldDB" id="A0A850GVS2"/>
<keyword evidence="3" id="KW-1185">Reference proteome</keyword>
<dbReference type="InterPro" id="IPR032710">
    <property type="entry name" value="NTF2-like_dom_sf"/>
</dbReference>
<dbReference type="Proteomes" id="UP000561438">
    <property type="component" value="Unassembled WGS sequence"/>
</dbReference>
<proteinExistence type="predicted"/>